<dbReference type="PANTHER" id="PTHR37816">
    <property type="entry name" value="YALI0E33011P"/>
    <property type="match status" value="1"/>
</dbReference>
<gene>
    <name evidence="1" type="ORF">GZ78_12045</name>
</gene>
<reference evidence="1 2" key="1">
    <citation type="submission" date="2014-06" db="EMBL/GenBank/DDBJ databases">
        <title>Whole Genome Sequences of Three Symbiotic Endozoicomonas Bacteria.</title>
        <authorList>
            <person name="Neave M.J."/>
            <person name="Apprill A."/>
            <person name="Voolstra C.R."/>
        </authorList>
    </citation>
    <scope>NUCLEOTIDE SEQUENCE [LARGE SCALE GENOMIC DNA]</scope>
    <source>
        <strain evidence="1 2">DSM 25634</strain>
    </source>
</reference>
<dbReference type="SUPFAM" id="SSF52540">
    <property type="entry name" value="P-loop containing nucleoside triphosphate hydrolases"/>
    <property type="match status" value="1"/>
</dbReference>
<accession>A0A081NIH7</accession>
<dbReference type="RefSeq" id="WP_034835393.1">
    <property type="nucleotide sequence ID" value="NZ_JOKH01000002.1"/>
</dbReference>
<dbReference type="EMBL" id="JOKH01000002">
    <property type="protein sequence ID" value="KEQ18250.1"/>
    <property type="molecule type" value="Genomic_DNA"/>
</dbReference>
<dbReference type="GO" id="GO:0016301">
    <property type="term" value="F:kinase activity"/>
    <property type="evidence" value="ECO:0007669"/>
    <property type="project" value="UniProtKB-KW"/>
</dbReference>
<keyword evidence="2" id="KW-1185">Reference proteome</keyword>
<dbReference type="STRING" id="1137799.GZ78_12045"/>
<protein>
    <submittedName>
        <fullName evidence="1">Adenylate kinase</fullName>
    </submittedName>
</protein>
<dbReference type="PANTHER" id="PTHR37816:SF1">
    <property type="entry name" value="TOXIN"/>
    <property type="match status" value="1"/>
</dbReference>
<keyword evidence="1" id="KW-0418">Kinase</keyword>
<keyword evidence="1" id="KW-0808">Transferase</keyword>
<dbReference type="eggNOG" id="COG0563">
    <property type="taxonomic scope" value="Bacteria"/>
</dbReference>
<dbReference type="InterPro" id="IPR027417">
    <property type="entry name" value="P-loop_NTPase"/>
</dbReference>
<proteinExistence type="predicted"/>
<dbReference type="AlphaFoldDB" id="A0A081NIH7"/>
<dbReference type="InterPro" id="IPR052922">
    <property type="entry name" value="Cytidylate_Kinase-2"/>
</dbReference>
<dbReference type="Gene3D" id="3.40.50.300">
    <property type="entry name" value="P-loop containing nucleotide triphosphate hydrolases"/>
    <property type="match status" value="1"/>
</dbReference>
<organism evidence="1 2">
    <name type="scientific">Endozoicomonas numazuensis</name>
    <dbReference type="NCBI Taxonomy" id="1137799"/>
    <lineage>
        <taxon>Bacteria</taxon>
        <taxon>Pseudomonadati</taxon>
        <taxon>Pseudomonadota</taxon>
        <taxon>Gammaproteobacteria</taxon>
        <taxon>Oceanospirillales</taxon>
        <taxon>Endozoicomonadaceae</taxon>
        <taxon>Endozoicomonas</taxon>
    </lineage>
</organism>
<evidence type="ECO:0000313" key="2">
    <source>
        <dbReference type="Proteomes" id="UP000028073"/>
    </source>
</evidence>
<dbReference type="Proteomes" id="UP000028073">
    <property type="component" value="Unassembled WGS sequence"/>
</dbReference>
<sequence length="174" mass="20383">MKINIIGTSGSGKSTLAKQVAEKLSIPHIEIDSLFWGPDWTPVEEQIFLDRLKTALDQPAWVMDGNYTKTYDLRFQQTDMIIWIDFSLARTLLQALRRAIFRIISGKELWQDTGNVETLGKLFSKDSILLWTLKTHKTNRIKYQNLMQDEHYSHIQFIHLRSSREIKQFLTELD</sequence>
<evidence type="ECO:0000313" key="1">
    <source>
        <dbReference type="EMBL" id="KEQ18250.1"/>
    </source>
</evidence>
<name>A0A081NIH7_9GAMM</name>
<dbReference type="OrthoDB" id="5296079at2"/>
<comment type="caution">
    <text evidence="1">The sequence shown here is derived from an EMBL/GenBank/DDBJ whole genome shotgun (WGS) entry which is preliminary data.</text>
</comment>